<protein>
    <submittedName>
        <fullName evidence="8">Unannotated protein</fullName>
    </submittedName>
</protein>
<dbReference type="PANTHER" id="PTHR24291:SF50">
    <property type="entry name" value="BIFUNCTIONAL ALBAFLAVENONE MONOOXYGENASE_TERPENE SYNTHASE"/>
    <property type="match status" value="1"/>
</dbReference>
<accession>A0A6J7HLX7</accession>
<dbReference type="AlphaFoldDB" id="A0A6J7HLX7"/>
<proteinExistence type="inferred from homology"/>
<evidence type="ECO:0000256" key="5">
    <source>
        <dbReference type="ARBA" id="ARBA00023004"/>
    </source>
</evidence>
<feature type="compositionally biased region" description="Basic and acidic residues" evidence="7">
    <location>
        <begin position="10"/>
        <end position="31"/>
    </location>
</feature>
<dbReference type="PROSITE" id="PS00086">
    <property type="entry name" value="CYTOCHROME_P450"/>
    <property type="match status" value="1"/>
</dbReference>
<keyword evidence="2" id="KW-0349">Heme</keyword>
<gene>
    <name evidence="8" type="ORF">UFOPK3610_01322</name>
</gene>
<evidence type="ECO:0000256" key="4">
    <source>
        <dbReference type="ARBA" id="ARBA00023002"/>
    </source>
</evidence>
<keyword evidence="6" id="KW-0503">Monooxygenase</keyword>
<dbReference type="InterPro" id="IPR036396">
    <property type="entry name" value="Cyt_P450_sf"/>
</dbReference>
<dbReference type="PRINTS" id="PR00463">
    <property type="entry name" value="EP450I"/>
</dbReference>
<dbReference type="GO" id="GO:0020037">
    <property type="term" value="F:heme binding"/>
    <property type="evidence" value="ECO:0007669"/>
    <property type="project" value="InterPro"/>
</dbReference>
<keyword evidence="4" id="KW-0560">Oxidoreductase</keyword>
<organism evidence="8">
    <name type="scientific">freshwater metagenome</name>
    <dbReference type="NCBI Taxonomy" id="449393"/>
    <lineage>
        <taxon>unclassified sequences</taxon>
        <taxon>metagenomes</taxon>
        <taxon>ecological metagenomes</taxon>
    </lineage>
</organism>
<evidence type="ECO:0000256" key="7">
    <source>
        <dbReference type="SAM" id="MobiDB-lite"/>
    </source>
</evidence>
<dbReference type="GO" id="GO:0004497">
    <property type="term" value="F:monooxygenase activity"/>
    <property type="evidence" value="ECO:0007669"/>
    <property type="project" value="UniProtKB-KW"/>
</dbReference>
<sequence length="472" mass="52886">MARQVNAVTERLRRSQVDSPVDRRRDIDRPPGPRAADLPYRFATGGDICGYFVDVEREYEQIAHTRMMRDHLYILNDPELVVEFFLNHSRGNMKGRALQGAKAVLGTGLLTSDGDFHLRQRRLVQPAFHRDRVVSYAQTMAAITQRHELRWKEGATFDMVEDMSALTLAIVGETLFGADLTSDAADMNVALTEVLTGSGARLMMGGGLLRLPTPARRRSVESSATLDAIVQRMVDDHRRVGDTGDMLSMLIAAQEDGEGMSDEQVRDEAMTLVLAGHETTAMAMSWTWMLLARNPQVAEWLHEELDSELAGRAPAFEDLGVLPRTHAVIAESMRMYPPAWSMGRRVLEDLTLGKWLVPRGAMVLSSQYALQRSPRWWDSPLAFQPQRWIGADGAFSETNPGQPRGAWFPFGWGNRRCIGEQFAWTEAQLILATLAQRWEPQLQQGHPVVPQPAVTLRPKGGLPVTLRRRSGR</sequence>
<reference evidence="8" key="1">
    <citation type="submission" date="2020-05" db="EMBL/GenBank/DDBJ databases">
        <authorList>
            <person name="Chiriac C."/>
            <person name="Salcher M."/>
            <person name="Ghai R."/>
            <person name="Kavagutti S V."/>
        </authorList>
    </citation>
    <scope>NUCLEOTIDE SEQUENCE</scope>
</reference>
<dbReference type="InterPro" id="IPR017972">
    <property type="entry name" value="Cyt_P450_CS"/>
</dbReference>
<dbReference type="InterPro" id="IPR050196">
    <property type="entry name" value="Cytochrome_P450_Monoox"/>
</dbReference>
<dbReference type="EMBL" id="CAFBMR010000057">
    <property type="protein sequence ID" value="CAB4919486.1"/>
    <property type="molecule type" value="Genomic_DNA"/>
</dbReference>
<dbReference type="GO" id="GO:0016705">
    <property type="term" value="F:oxidoreductase activity, acting on paired donors, with incorporation or reduction of molecular oxygen"/>
    <property type="evidence" value="ECO:0007669"/>
    <property type="project" value="InterPro"/>
</dbReference>
<dbReference type="CDD" id="cd20620">
    <property type="entry name" value="CYP132-like"/>
    <property type="match status" value="1"/>
</dbReference>
<evidence type="ECO:0000313" key="8">
    <source>
        <dbReference type="EMBL" id="CAB4919486.1"/>
    </source>
</evidence>
<evidence type="ECO:0000256" key="1">
    <source>
        <dbReference type="ARBA" id="ARBA00010617"/>
    </source>
</evidence>
<evidence type="ECO:0000256" key="3">
    <source>
        <dbReference type="ARBA" id="ARBA00022723"/>
    </source>
</evidence>
<evidence type="ECO:0000256" key="2">
    <source>
        <dbReference type="ARBA" id="ARBA00022617"/>
    </source>
</evidence>
<dbReference type="SUPFAM" id="SSF48264">
    <property type="entry name" value="Cytochrome P450"/>
    <property type="match status" value="1"/>
</dbReference>
<name>A0A6J7HLX7_9ZZZZ</name>
<dbReference type="Gene3D" id="1.10.630.10">
    <property type="entry name" value="Cytochrome P450"/>
    <property type="match status" value="1"/>
</dbReference>
<feature type="region of interest" description="Disordered" evidence="7">
    <location>
        <begin position="1"/>
        <end position="37"/>
    </location>
</feature>
<evidence type="ECO:0000256" key="6">
    <source>
        <dbReference type="ARBA" id="ARBA00023033"/>
    </source>
</evidence>
<dbReference type="GO" id="GO:0005506">
    <property type="term" value="F:iron ion binding"/>
    <property type="evidence" value="ECO:0007669"/>
    <property type="project" value="InterPro"/>
</dbReference>
<dbReference type="PRINTS" id="PR00385">
    <property type="entry name" value="P450"/>
</dbReference>
<dbReference type="PANTHER" id="PTHR24291">
    <property type="entry name" value="CYTOCHROME P450 FAMILY 4"/>
    <property type="match status" value="1"/>
</dbReference>
<dbReference type="InterPro" id="IPR002401">
    <property type="entry name" value="Cyt_P450_E_grp-I"/>
</dbReference>
<keyword evidence="3" id="KW-0479">Metal-binding</keyword>
<comment type="similarity">
    <text evidence="1">Belongs to the cytochrome P450 family.</text>
</comment>
<dbReference type="InterPro" id="IPR001128">
    <property type="entry name" value="Cyt_P450"/>
</dbReference>
<dbReference type="Pfam" id="PF00067">
    <property type="entry name" value="p450"/>
    <property type="match status" value="1"/>
</dbReference>
<keyword evidence="5" id="KW-0408">Iron</keyword>